<evidence type="ECO:0000313" key="3">
    <source>
        <dbReference type="Proteomes" id="UP000321490"/>
    </source>
</evidence>
<dbReference type="Proteomes" id="UP000321490">
    <property type="component" value="Unassembled WGS sequence"/>
</dbReference>
<keyword evidence="1" id="KW-0472">Membrane</keyword>
<dbReference type="RefSeq" id="WP_153361602.1">
    <property type="nucleotide sequence ID" value="NZ_JABGDC010000148.1"/>
</dbReference>
<protein>
    <submittedName>
        <fullName evidence="2">Uncharacterized protein</fullName>
    </submittedName>
</protein>
<gene>
    <name evidence="2" type="ORF">JD78_01172</name>
</gene>
<keyword evidence="1" id="KW-0812">Transmembrane</keyword>
<evidence type="ECO:0000256" key="1">
    <source>
        <dbReference type="SAM" id="Phobius"/>
    </source>
</evidence>
<accession>A0A562IP27</accession>
<name>A0A562IP27_9ACTN</name>
<comment type="caution">
    <text evidence="2">The sequence shown here is derived from an EMBL/GenBank/DDBJ whole genome shotgun (WGS) entry which is preliminary data.</text>
</comment>
<keyword evidence="3" id="KW-1185">Reference proteome</keyword>
<dbReference type="OrthoDB" id="5198533at2"/>
<evidence type="ECO:0000313" key="2">
    <source>
        <dbReference type="EMBL" id="TWH72652.1"/>
    </source>
</evidence>
<sequence length="225" mass="23229">MRLYADRPTRRARQMAGDLALLLWVVLWVLVARTVHGAVLVLAEPGRAVAGLGRSLSGAMDSAAGAAEDVPVVGDELSGPFAAIGRAGGSVTGAGHASSEAVHTLAALLAVTLVVLPVGWLLARRLPARLHWVREAGAADRLLGTGAVEPADLELLAARAMATAPLPELARLPVGTGARWRSGDPAAVRALAGLELRRLGLDPGPDLDLDLDLDLDPIRAGQSTE</sequence>
<feature type="transmembrane region" description="Helical" evidence="1">
    <location>
        <begin position="101"/>
        <end position="123"/>
    </location>
</feature>
<proteinExistence type="predicted"/>
<dbReference type="EMBL" id="VLKF01000001">
    <property type="protein sequence ID" value="TWH72652.1"/>
    <property type="molecule type" value="Genomic_DNA"/>
</dbReference>
<keyword evidence="1" id="KW-1133">Transmembrane helix</keyword>
<reference evidence="2 3" key="1">
    <citation type="submission" date="2019-07" db="EMBL/GenBank/DDBJ databases">
        <title>R&amp;d 2014.</title>
        <authorList>
            <person name="Klenk H.-P."/>
        </authorList>
    </citation>
    <scope>NUCLEOTIDE SEQUENCE [LARGE SCALE GENOMIC DNA]</scope>
    <source>
        <strain evidence="2 3">DSM 45764</strain>
    </source>
</reference>
<dbReference type="AlphaFoldDB" id="A0A562IP27"/>
<organism evidence="2 3">
    <name type="scientific">Modestobacter roseus</name>
    <dbReference type="NCBI Taxonomy" id="1181884"/>
    <lineage>
        <taxon>Bacteria</taxon>
        <taxon>Bacillati</taxon>
        <taxon>Actinomycetota</taxon>
        <taxon>Actinomycetes</taxon>
        <taxon>Geodermatophilales</taxon>
        <taxon>Geodermatophilaceae</taxon>
        <taxon>Modestobacter</taxon>
    </lineage>
</organism>